<reference evidence="2 3" key="1">
    <citation type="submission" date="2017-02" db="EMBL/GenBank/DDBJ databases">
        <title>The new phylogeny of genus Mycobacterium.</title>
        <authorList>
            <person name="Tortoli E."/>
            <person name="Trovato A."/>
            <person name="Cirillo D.M."/>
        </authorList>
    </citation>
    <scope>NUCLEOTIDE SEQUENCE [LARGE SCALE GENOMIC DNA]</scope>
    <source>
        <strain evidence="2 3">DSM 44049</strain>
    </source>
</reference>
<dbReference type="Proteomes" id="UP000192739">
    <property type="component" value="Unassembled WGS sequence"/>
</dbReference>
<comment type="caution">
    <text evidence="2">The sequence shown here is derived from an EMBL/GenBank/DDBJ whole genome shotgun (WGS) entry which is preliminary data.</text>
</comment>
<sequence length="91" mass="9491">MRLIIELPSAAPSISSHPSRPNLASLLPHGGGHENYRHGSAARDSVADYLTVANLALPGRHGGPNGARSCRPIDAADGNNASVETEDLDEK</sequence>
<name>A0A1X0F5G4_MYCIE</name>
<feature type="compositionally biased region" description="Low complexity" evidence="1">
    <location>
        <begin position="8"/>
        <end position="21"/>
    </location>
</feature>
<protein>
    <submittedName>
        <fullName evidence="2">Uncharacterized protein</fullName>
    </submittedName>
</protein>
<evidence type="ECO:0000256" key="1">
    <source>
        <dbReference type="SAM" id="MobiDB-lite"/>
    </source>
</evidence>
<dbReference type="EMBL" id="MVHT01000091">
    <property type="protein sequence ID" value="ORA96637.1"/>
    <property type="molecule type" value="Genomic_DNA"/>
</dbReference>
<dbReference type="AlphaFoldDB" id="A0A1X0F5G4"/>
<feature type="region of interest" description="Disordered" evidence="1">
    <location>
        <begin position="57"/>
        <end position="91"/>
    </location>
</feature>
<evidence type="ECO:0000313" key="2">
    <source>
        <dbReference type="EMBL" id="ORA96637.1"/>
    </source>
</evidence>
<organism evidence="2 3">
    <name type="scientific">Mycobacterium intermedium</name>
    <dbReference type="NCBI Taxonomy" id="28445"/>
    <lineage>
        <taxon>Bacteria</taxon>
        <taxon>Bacillati</taxon>
        <taxon>Actinomycetota</taxon>
        <taxon>Actinomycetes</taxon>
        <taxon>Mycobacteriales</taxon>
        <taxon>Mycobacteriaceae</taxon>
        <taxon>Mycobacterium</taxon>
        <taxon>Mycobacterium simiae complex</taxon>
    </lineage>
</organism>
<accession>A0A1X0F5G4</accession>
<feature type="region of interest" description="Disordered" evidence="1">
    <location>
        <begin position="7"/>
        <end position="31"/>
    </location>
</feature>
<evidence type="ECO:0000313" key="3">
    <source>
        <dbReference type="Proteomes" id="UP000192739"/>
    </source>
</evidence>
<keyword evidence="3" id="KW-1185">Reference proteome</keyword>
<proteinExistence type="predicted"/>
<gene>
    <name evidence="2" type="ORF">BST27_24820</name>
</gene>